<keyword evidence="11 15" id="KW-0472">Membrane</keyword>
<proteinExistence type="inferred from homology"/>
<dbReference type="GO" id="GO:0055064">
    <property type="term" value="P:chloride ion homeostasis"/>
    <property type="evidence" value="ECO:0007669"/>
    <property type="project" value="TreeGrafter"/>
</dbReference>
<evidence type="ECO:0000259" key="16">
    <source>
        <dbReference type="Pfam" id="PF00324"/>
    </source>
</evidence>
<keyword evidence="6" id="KW-0769">Symport</keyword>
<comment type="similarity">
    <text evidence="2">Belongs to the SLC12A transporter family.</text>
</comment>
<evidence type="ECO:0000256" key="8">
    <source>
        <dbReference type="ARBA" id="ARBA00022989"/>
    </source>
</evidence>
<feature type="transmembrane region" description="Helical" evidence="15">
    <location>
        <begin position="553"/>
        <end position="574"/>
    </location>
</feature>
<evidence type="ECO:0000259" key="17">
    <source>
        <dbReference type="Pfam" id="PF03522"/>
    </source>
</evidence>
<dbReference type="PANTHER" id="PTHR11827">
    <property type="entry name" value="SOLUTE CARRIER FAMILY 12, CATION COTRANSPORTERS"/>
    <property type="match status" value="1"/>
</dbReference>
<feature type="transmembrane region" description="Helical" evidence="15">
    <location>
        <begin position="322"/>
        <end position="341"/>
    </location>
</feature>
<evidence type="ECO:0000256" key="14">
    <source>
        <dbReference type="ARBA" id="ARBA00023214"/>
    </source>
</evidence>
<evidence type="ECO:0000256" key="4">
    <source>
        <dbReference type="ARBA" id="ARBA00022538"/>
    </source>
</evidence>
<evidence type="ECO:0000256" key="15">
    <source>
        <dbReference type="SAM" id="Phobius"/>
    </source>
</evidence>
<keyword evidence="9" id="KW-0915">Sodium</keyword>
<dbReference type="Proteomes" id="UP001054945">
    <property type="component" value="Unassembled WGS sequence"/>
</dbReference>
<feature type="transmembrane region" description="Helical" evidence="15">
    <location>
        <begin position="347"/>
        <end position="366"/>
    </location>
</feature>
<dbReference type="GO" id="GO:0055078">
    <property type="term" value="P:sodium ion homeostasis"/>
    <property type="evidence" value="ECO:0007669"/>
    <property type="project" value="TreeGrafter"/>
</dbReference>
<dbReference type="GO" id="GO:0006884">
    <property type="term" value="P:cell volume homeostasis"/>
    <property type="evidence" value="ECO:0007669"/>
    <property type="project" value="TreeGrafter"/>
</dbReference>
<dbReference type="InterPro" id="IPR004842">
    <property type="entry name" value="SLC12A_fam"/>
</dbReference>
<dbReference type="InterPro" id="IPR002443">
    <property type="entry name" value="SLC12A1/SLC12A2"/>
</dbReference>
<reference evidence="18 19" key="1">
    <citation type="submission" date="2021-06" db="EMBL/GenBank/DDBJ databases">
        <title>Caerostris extrusa draft genome.</title>
        <authorList>
            <person name="Kono N."/>
            <person name="Arakawa K."/>
        </authorList>
    </citation>
    <scope>NUCLEOTIDE SEQUENCE [LARGE SCALE GENOMIC DNA]</scope>
</reference>
<keyword evidence="12" id="KW-0325">Glycoprotein</keyword>
<dbReference type="InterPro" id="IPR018491">
    <property type="entry name" value="SLC12_C"/>
</dbReference>
<organism evidence="18 19">
    <name type="scientific">Caerostris extrusa</name>
    <name type="common">Bark spider</name>
    <name type="synonym">Caerostris bankana</name>
    <dbReference type="NCBI Taxonomy" id="172846"/>
    <lineage>
        <taxon>Eukaryota</taxon>
        <taxon>Metazoa</taxon>
        <taxon>Ecdysozoa</taxon>
        <taxon>Arthropoda</taxon>
        <taxon>Chelicerata</taxon>
        <taxon>Arachnida</taxon>
        <taxon>Araneae</taxon>
        <taxon>Araneomorphae</taxon>
        <taxon>Entelegynae</taxon>
        <taxon>Araneoidea</taxon>
        <taxon>Araneidae</taxon>
        <taxon>Caerostris</taxon>
    </lineage>
</organism>
<dbReference type="GO" id="GO:1990573">
    <property type="term" value="P:potassium ion import across plasma membrane"/>
    <property type="evidence" value="ECO:0007669"/>
    <property type="project" value="TreeGrafter"/>
</dbReference>
<keyword evidence="5 15" id="KW-0812">Transmembrane</keyword>
<gene>
    <name evidence="18" type="primary">SLC12A2</name>
    <name evidence="18" type="ORF">CEXT_264571</name>
</gene>
<keyword evidence="7" id="KW-0630">Potassium</keyword>
<dbReference type="InterPro" id="IPR004841">
    <property type="entry name" value="AA-permease/SLC12A_dom"/>
</dbReference>
<comment type="caution">
    <text evidence="18">The sequence shown here is derived from an EMBL/GenBank/DDBJ whole genome shotgun (WGS) entry which is preliminary data.</text>
</comment>
<feature type="domain" description="Amino acid permease/ SLC12A" evidence="16">
    <location>
        <begin position="199"/>
        <end position="690"/>
    </location>
</feature>
<keyword evidence="19" id="KW-1185">Reference proteome</keyword>
<dbReference type="Gene3D" id="1.20.1740.10">
    <property type="entry name" value="Amino acid/polyamine transporter I"/>
    <property type="match status" value="1"/>
</dbReference>
<evidence type="ECO:0000256" key="13">
    <source>
        <dbReference type="ARBA" id="ARBA00023201"/>
    </source>
</evidence>
<keyword evidence="13" id="KW-0739">Sodium transport</keyword>
<keyword evidence="8 15" id="KW-1133">Transmembrane helix</keyword>
<comment type="subcellular location">
    <subcellularLocation>
        <location evidence="1">Membrane</location>
        <topology evidence="1">Multi-pass membrane protein</topology>
    </subcellularLocation>
</comment>
<evidence type="ECO:0000256" key="12">
    <source>
        <dbReference type="ARBA" id="ARBA00023180"/>
    </source>
</evidence>
<keyword evidence="4" id="KW-0633">Potassium transport</keyword>
<feature type="transmembrane region" description="Helical" evidence="15">
    <location>
        <begin position="225"/>
        <end position="249"/>
    </location>
</feature>
<feature type="transmembrane region" description="Helical" evidence="15">
    <location>
        <begin position="432"/>
        <end position="453"/>
    </location>
</feature>
<keyword evidence="10" id="KW-0406">Ion transport</keyword>
<dbReference type="GO" id="GO:0055075">
    <property type="term" value="P:potassium ion homeostasis"/>
    <property type="evidence" value="ECO:0007669"/>
    <property type="project" value="TreeGrafter"/>
</dbReference>
<evidence type="ECO:0000256" key="7">
    <source>
        <dbReference type="ARBA" id="ARBA00022958"/>
    </source>
</evidence>
<dbReference type="AlphaFoldDB" id="A0AAV4NXN2"/>
<feature type="transmembrane region" description="Helical" evidence="15">
    <location>
        <begin position="398"/>
        <end position="420"/>
    </location>
</feature>
<feature type="transmembrane region" description="Helical" evidence="15">
    <location>
        <begin position="610"/>
        <end position="632"/>
    </location>
</feature>
<dbReference type="PANTHER" id="PTHR11827:SF103">
    <property type="entry name" value="SODIUM CHLORIDE COTRANSPORTER 69, ISOFORM E"/>
    <property type="match status" value="1"/>
</dbReference>
<evidence type="ECO:0000313" key="18">
    <source>
        <dbReference type="EMBL" id="GIX89108.1"/>
    </source>
</evidence>
<feature type="transmembrane region" description="Helical" evidence="15">
    <location>
        <begin position="272"/>
        <end position="293"/>
    </location>
</feature>
<dbReference type="GO" id="GO:0016020">
    <property type="term" value="C:membrane"/>
    <property type="evidence" value="ECO:0007669"/>
    <property type="project" value="UniProtKB-SubCell"/>
</dbReference>
<sequence length="805" mass="89121">MYGQTGVISTTFLWTHILTRNRFVFREPIFASKIQCFYRSYLKKNRHSGSPNRFQVITVGCENDAFEPEEKLTYPPPNRMGQHTRLSVPDFLAAVAPGRKRSSSYNVPDNLETNVSRKTSRANSVFSEIFKDSDLHLVDYDSEAAPRLESYRNSLTHHEYMTRPTLEALHESQQECRPVLTTGRGENTGAVKFGWIKGVYIRCLLNIWGVMLFLRMGWMTGQCGIILAIVIVLLSTVVTVITTLSMSAICTNGDVKGGGAYYLISRSLGPEFGGVVGILLFLANAVSGAMYIIGAGEAIRDILNEVHEGIVEFPSGVNDIRVSSIICLLLMMSITGIGMAFENKTQMVLLVILLVAMMDYFVGACFPPNDKQKAEGFLGWSVAVGLGNMGPDFRGETFFSVFAVFFPSVTGILAGANISGDLKDPCMAIPKGTLLSILTTSLSYILLILWLGFTTVRDASGHIGDLVNGTFPNCTFEACDYGLQNNYQVMKMASAFGPLIYAGIFAATLSSALVSIVSAPRILQASFLCVDGIIPWLNWFGKGYGKDNDPRRALALTFIIAVVFTVIGDLNAVAPIISNFFMAANGLINFSCFHASYVKSPGFRPGFRYYNLWLSLLGALLCVVIMFVMNWITALVTDVLVVALYIYIAKTCPEINWGSSFQGYSYQNALHYLNKLSRVEEHVKNYRPAILALTGNTSSRPQLVDFAGLVTKDVGLLICAHISKEPLKWTTRCLIQDLNSRWLQERRVKAFCNLVEADSFENGVSSLIQTVGVGKMRPNILLMGFKENWQTCEMRETLDYFHIIQ</sequence>
<evidence type="ECO:0000256" key="2">
    <source>
        <dbReference type="ARBA" id="ARBA00010593"/>
    </source>
</evidence>
<evidence type="ECO:0000256" key="10">
    <source>
        <dbReference type="ARBA" id="ARBA00023065"/>
    </source>
</evidence>
<dbReference type="GO" id="GO:0008511">
    <property type="term" value="F:sodium:potassium:chloride symporter activity"/>
    <property type="evidence" value="ECO:0007669"/>
    <property type="project" value="TreeGrafter"/>
</dbReference>
<keyword evidence="14" id="KW-0868">Chloride</keyword>
<evidence type="ECO:0000256" key="5">
    <source>
        <dbReference type="ARBA" id="ARBA00022692"/>
    </source>
</evidence>
<evidence type="ECO:0000256" key="3">
    <source>
        <dbReference type="ARBA" id="ARBA00022448"/>
    </source>
</evidence>
<evidence type="ECO:0000256" key="11">
    <source>
        <dbReference type="ARBA" id="ARBA00023136"/>
    </source>
</evidence>
<evidence type="ECO:0000256" key="9">
    <source>
        <dbReference type="ARBA" id="ARBA00023053"/>
    </source>
</evidence>
<dbReference type="Pfam" id="PF03522">
    <property type="entry name" value="SLC12"/>
    <property type="match status" value="1"/>
</dbReference>
<dbReference type="PRINTS" id="PR01207">
    <property type="entry name" value="NAKCLTRNSPRT"/>
</dbReference>
<evidence type="ECO:0000256" key="6">
    <source>
        <dbReference type="ARBA" id="ARBA00022847"/>
    </source>
</evidence>
<feature type="domain" description="SLC12A transporter C-terminal" evidence="17">
    <location>
        <begin position="700"/>
        <end position="805"/>
    </location>
</feature>
<feature type="transmembrane region" description="Helical" evidence="15">
    <location>
        <begin position="199"/>
        <end position="218"/>
    </location>
</feature>
<accession>A0AAV4NXN2</accession>
<dbReference type="FunFam" id="1.20.1740.10:FF:000022">
    <property type="entry name" value="Bumetanide-sensitive na-k-cl cotransport protein"/>
    <property type="match status" value="1"/>
</dbReference>
<feature type="transmembrane region" description="Helical" evidence="15">
    <location>
        <begin position="580"/>
        <end position="598"/>
    </location>
</feature>
<dbReference type="EMBL" id="BPLR01003827">
    <property type="protein sequence ID" value="GIX89108.1"/>
    <property type="molecule type" value="Genomic_DNA"/>
</dbReference>
<evidence type="ECO:0000313" key="19">
    <source>
        <dbReference type="Proteomes" id="UP001054945"/>
    </source>
</evidence>
<name>A0AAV4NXN2_CAEEX</name>
<keyword evidence="3" id="KW-0813">Transport</keyword>
<protein>
    <submittedName>
        <fullName evidence="18">Solute carrier family 12 member 2</fullName>
    </submittedName>
</protein>
<evidence type="ECO:0000256" key="1">
    <source>
        <dbReference type="ARBA" id="ARBA00004141"/>
    </source>
</evidence>
<dbReference type="Pfam" id="PF00324">
    <property type="entry name" value="AA_permease"/>
    <property type="match status" value="1"/>
</dbReference>
<feature type="transmembrane region" description="Helical" evidence="15">
    <location>
        <begin position="495"/>
        <end position="516"/>
    </location>
</feature>